<evidence type="ECO:0000313" key="1">
    <source>
        <dbReference type="EMBL" id="CAG8611108.1"/>
    </source>
</evidence>
<dbReference type="Proteomes" id="UP000789572">
    <property type="component" value="Unassembled WGS sequence"/>
</dbReference>
<proteinExistence type="predicted"/>
<keyword evidence="2" id="KW-1185">Reference proteome</keyword>
<sequence>NSRYGENDVTFTVEFKRRAADDDALRGPHCNWCAVWYHVLITSRILVKQAAVLVDIADDIR</sequence>
<reference evidence="1" key="1">
    <citation type="submission" date="2021-06" db="EMBL/GenBank/DDBJ databases">
        <authorList>
            <person name="Kallberg Y."/>
            <person name="Tangrot J."/>
            <person name="Rosling A."/>
        </authorList>
    </citation>
    <scope>NUCLEOTIDE SEQUENCE</scope>
    <source>
        <strain evidence="1">IA702</strain>
    </source>
</reference>
<feature type="non-terminal residue" evidence="1">
    <location>
        <position position="1"/>
    </location>
</feature>
<accession>A0A9N9GJU8</accession>
<gene>
    <name evidence="1" type="ORF">POCULU_LOCUS7952</name>
</gene>
<name>A0A9N9GJU8_9GLOM</name>
<comment type="caution">
    <text evidence="1">The sequence shown here is derived from an EMBL/GenBank/DDBJ whole genome shotgun (WGS) entry which is preliminary data.</text>
</comment>
<dbReference type="AlphaFoldDB" id="A0A9N9GJU8"/>
<protein>
    <submittedName>
        <fullName evidence="1">1841_t:CDS:1</fullName>
    </submittedName>
</protein>
<dbReference type="EMBL" id="CAJVPJ010002030">
    <property type="protein sequence ID" value="CAG8611108.1"/>
    <property type="molecule type" value="Genomic_DNA"/>
</dbReference>
<organism evidence="1 2">
    <name type="scientific">Paraglomus occultum</name>
    <dbReference type="NCBI Taxonomy" id="144539"/>
    <lineage>
        <taxon>Eukaryota</taxon>
        <taxon>Fungi</taxon>
        <taxon>Fungi incertae sedis</taxon>
        <taxon>Mucoromycota</taxon>
        <taxon>Glomeromycotina</taxon>
        <taxon>Glomeromycetes</taxon>
        <taxon>Paraglomerales</taxon>
        <taxon>Paraglomeraceae</taxon>
        <taxon>Paraglomus</taxon>
    </lineage>
</organism>
<evidence type="ECO:0000313" key="2">
    <source>
        <dbReference type="Proteomes" id="UP000789572"/>
    </source>
</evidence>